<dbReference type="AlphaFoldDB" id="A0A1W9HYR5"/>
<dbReference type="Pfam" id="PF01554">
    <property type="entry name" value="MatE"/>
    <property type="match status" value="1"/>
</dbReference>
<dbReference type="Proteomes" id="UP000192872">
    <property type="component" value="Unassembled WGS sequence"/>
</dbReference>
<dbReference type="GO" id="GO:0005886">
    <property type="term" value="C:plasma membrane"/>
    <property type="evidence" value="ECO:0007669"/>
    <property type="project" value="UniProtKB-SubCell"/>
</dbReference>
<dbReference type="EMBL" id="LWDL01000012">
    <property type="protein sequence ID" value="OQW52616.1"/>
    <property type="molecule type" value="Genomic_DNA"/>
</dbReference>
<feature type="transmembrane region" description="Helical" evidence="6">
    <location>
        <begin position="76"/>
        <end position="103"/>
    </location>
</feature>
<feature type="transmembrane region" description="Helical" evidence="6">
    <location>
        <begin position="43"/>
        <end position="64"/>
    </location>
</feature>
<feature type="transmembrane region" description="Helical" evidence="6">
    <location>
        <begin position="298"/>
        <end position="317"/>
    </location>
</feature>
<dbReference type="GO" id="GO:0042910">
    <property type="term" value="F:xenobiotic transmembrane transporter activity"/>
    <property type="evidence" value="ECO:0007669"/>
    <property type="project" value="InterPro"/>
</dbReference>
<feature type="transmembrane region" description="Helical" evidence="6">
    <location>
        <begin position="189"/>
        <end position="209"/>
    </location>
</feature>
<evidence type="ECO:0000313" key="8">
    <source>
        <dbReference type="Proteomes" id="UP000192872"/>
    </source>
</evidence>
<name>A0A1W9HYR5_9HYPH</name>
<keyword evidence="5 6" id="KW-0472">Membrane</keyword>
<feature type="transmembrane region" description="Helical" evidence="6">
    <location>
        <begin position="124"/>
        <end position="145"/>
    </location>
</feature>
<dbReference type="PANTHER" id="PTHR30250">
    <property type="entry name" value="PST FAMILY PREDICTED COLANIC ACID TRANSPORTER"/>
    <property type="match status" value="1"/>
</dbReference>
<proteinExistence type="predicted"/>
<evidence type="ECO:0000256" key="5">
    <source>
        <dbReference type="ARBA" id="ARBA00023136"/>
    </source>
</evidence>
<organism evidence="7 8">
    <name type="scientific">Candidatus Raskinella chloraquaticus</name>
    <dbReference type="NCBI Taxonomy" id="1951219"/>
    <lineage>
        <taxon>Bacteria</taxon>
        <taxon>Pseudomonadati</taxon>
        <taxon>Pseudomonadota</taxon>
        <taxon>Alphaproteobacteria</taxon>
        <taxon>Hyphomicrobiales</taxon>
        <taxon>Phreatobacteraceae</taxon>
        <taxon>Candidatus Raskinella</taxon>
    </lineage>
</organism>
<feature type="transmembrane region" description="Helical" evidence="6">
    <location>
        <begin position="404"/>
        <end position="423"/>
    </location>
</feature>
<dbReference type="STRING" id="1827387.A4S15_07245"/>
<accession>A0A1W9HYR5</accession>
<keyword evidence="2" id="KW-1003">Cell membrane</keyword>
<dbReference type="InterPro" id="IPR050833">
    <property type="entry name" value="Poly_Biosynth_Transport"/>
</dbReference>
<evidence type="ECO:0000256" key="6">
    <source>
        <dbReference type="SAM" id="Phobius"/>
    </source>
</evidence>
<feature type="transmembrane region" description="Helical" evidence="6">
    <location>
        <begin position="215"/>
        <end position="234"/>
    </location>
</feature>
<feature type="transmembrane region" description="Helical" evidence="6">
    <location>
        <begin position="429"/>
        <end position="448"/>
    </location>
</feature>
<feature type="transmembrane region" description="Helical" evidence="6">
    <location>
        <begin position="338"/>
        <end position="359"/>
    </location>
</feature>
<comment type="caution">
    <text evidence="7">The sequence shown here is derived from an EMBL/GenBank/DDBJ whole genome shotgun (WGS) entry which is preliminary data.</text>
</comment>
<evidence type="ECO:0000313" key="7">
    <source>
        <dbReference type="EMBL" id="OQW52616.1"/>
    </source>
</evidence>
<protein>
    <recommendedName>
        <fullName evidence="9">Polysaccharide biosynthesis protein C-terminal domain-containing protein</fullName>
    </recommendedName>
</protein>
<evidence type="ECO:0000256" key="4">
    <source>
        <dbReference type="ARBA" id="ARBA00022989"/>
    </source>
</evidence>
<keyword evidence="3 6" id="KW-0812">Transmembrane</keyword>
<dbReference type="PANTHER" id="PTHR30250:SF11">
    <property type="entry name" value="O-ANTIGEN TRANSPORTER-RELATED"/>
    <property type="match status" value="1"/>
</dbReference>
<dbReference type="GO" id="GO:0015297">
    <property type="term" value="F:antiporter activity"/>
    <property type="evidence" value="ECO:0007669"/>
    <property type="project" value="InterPro"/>
</dbReference>
<gene>
    <name evidence="7" type="ORF">A4S15_07245</name>
</gene>
<evidence type="ECO:0000256" key="3">
    <source>
        <dbReference type="ARBA" id="ARBA00022692"/>
    </source>
</evidence>
<evidence type="ECO:0008006" key="9">
    <source>
        <dbReference type="Google" id="ProtNLM"/>
    </source>
</evidence>
<sequence length="466" mass="49476">MSDISLQIGAKSTSTPAELKADKPAWWRVVLRRVSASGMGAQAAVLAFALRLASAVITYAMQIWLARSIGAGEYGIYVYVWSVVLIVGHLAGLGLSLSAPRLIAELKANHDIAGLRGFLRVSRIIAVISATIVAAMMIHVINIVWSIADAHIAPLILVLCCLPLFTLTEIQDALARCHDAPLLGLAPPYLLRPLLLFAVALLALAAGFMPNARTIAVSAVIATWATGIVQAILLSRLLANRVTAGSLSYATPAWLAASLPLLVSEGSRIIVQNSDVVILAFLATPQDVGAYYAVTKTMVLGAFVSFAVGAAVSHRLAAHHTRGEKDKLAAIVRRSTGWMFWASFASLALMLALGRPFLSLFGSDFVPYYPLMFVMALGFLARASIGPAERLLAAIGDQAACARVYVITLVTGLVLQAALAYAFGVAGLAIAAALTLIIETMLLISAAWRRHRLALGIWRRGPIIQS</sequence>
<comment type="subcellular location">
    <subcellularLocation>
        <location evidence="1">Cell membrane</location>
        <topology evidence="1">Multi-pass membrane protein</topology>
    </subcellularLocation>
</comment>
<feature type="transmembrane region" description="Helical" evidence="6">
    <location>
        <begin position="365"/>
        <end position="383"/>
    </location>
</feature>
<keyword evidence="4 6" id="KW-1133">Transmembrane helix</keyword>
<dbReference type="InterPro" id="IPR002528">
    <property type="entry name" value="MATE_fam"/>
</dbReference>
<dbReference type="RefSeq" id="WP_376801791.1">
    <property type="nucleotide sequence ID" value="NZ_DBNB01000020.1"/>
</dbReference>
<reference evidence="7 8" key="1">
    <citation type="journal article" date="2017" name="Water Res.">
        <title>Comammox in drinking water systems.</title>
        <authorList>
            <person name="Wang Y."/>
            <person name="Ma L."/>
            <person name="Mao Y."/>
            <person name="Jiang X."/>
            <person name="Xia Y."/>
            <person name="Yu K."/>
            <person name="Li B."/>
            <person name="Zhang T."/>
        </authorList>
    </citation>
    <scope>NUCLEOTIDE SEQUENCE [LARGE SCALE GENOMIC DNA]</scope>
    <source>
        <strain evidence="7">SG_bin8</strain>
    </source>
</reference>
<evidence type="ECO:0000256" key="1">
    <source>
        <dbReference type="ARBA" id="ARBA00004651"/>
    </source>
</evidence>
<evidence type="ECO:0000256" key="2">
    <source>
        <dbReference type="ARBA" id="ARBA00022475"/>
    </source>
</evidence>